<feature type="region of interest" description="Disordered" evidence="1">
    <location>
        <begin position="193"/>
        <end position="212"/>
    </location>
</feature>
<dbReference type="PANTHER" id="PTHR38166:SF1">
    <property type="entry name" value="C2H2-TYPE DOMAIN-CONTAINING PROTEIN"/>
    <property type="match status" value="1"/>
</dbReference>
<dbReference type="OrthoDB" id="4161727at2759"/>
<feature type="compositionally biased region" description="Basic and acidic residues" evidence="1">
    <location>
        <begin position="21"/>
        <end position="30"/>
    </location>
</feature>
<feature type="region of interest" description="Disordered" evidence="1">
    <location>
        <begin position="242"/>
        <end position="313"/>
    </location>
</feature>
<keyword evidence="4" id="KW-1185">Reference proteome</keyword>
<dbReference type="Proteomes" id="UP000800094">
    <property type="component" value="Unassembled WGS sequence"/>
</dbReference>
<feature type="domain" description="C2H2-type" evidence="2">
    <location>
        <begin position="350"/>
        <end position="370"/>
    </location>
</feature>
<sequence>MEAMAWSEVQYKHASLPKLRMKQESNRRDSLSSSRTGDSGYNSDPDISLSPLDFVGPDQLPHIPPTFAFDSSSLLQLKESASPKPQRSAGGAHSSILVKIHKDNHKELPTHKADVTSNPSASADIPNGAKLDWTNAFKKPIPESDPAQIPTLASSRNEDVEQWVQHNLHPQDRPKERNSSIVSLSSTGSCDMYSITDVSDDDEDPGFPPTTLSKATRKTIELVMRKIEVNLGYVAYVQCAGNQGSRGQGTSSNTSRAGRGAPQGSGGKRKARSDENSPPDDPGDEDSNKRRRVSITTTEDSESGPRFACPFYKHDPNRYRNRRTCPGPGWPTVHRMKEHLYRSHAQPIYCPRCYAMFDSDGDFSMHLRSHPCQISAPQPIEGIDRETLASLRKRSPALRLEEDKWRDTYQLLFPEVSAADIPSPYYDSDSPTEESRRFRRELLERVRQELFATAEQESGAVEQRLLRQVAGIIQRCENELLASFYPTPAHLQPAVPTSRRISAVSAQGDIGTMPPPPSTPAHHTPSFHTAQPGSMSPGTRHPHPPSMDAAPQHLQESHAQYSSLFAWNEPFQFSSSEWIDWNVVFPPGPEVQVPPERTEPLPALSTPVWT</sequence>
<dbReference type="EMBL" id="ML987205">
    <property type="protein sequence ID" value="KAF2243406.1"/>
    <property type="molecule type" value="Genomic_DNA"/>
</dbReference>
<dbReference type="PROSITE" id="PS00028">
    <property type="entry name" value="ZINC_FINGER_C2H2_1"/>
    <property type="match status" value="1"/>
</dbReference>
<feature type="compositionally biased region" description="Basic and acidic residues" evidence="1">
    <location>
        <begin position="169"/>
        <end position="178"/>
    </location>
</feature>
<dbReference type="RefSeq" id="XP_033678410.1">
    <property type="nucleotide sequence ID" value="XM_033831698.1"/>
</dbReference>
<evidence type="ECO:0000313" key="3">
    <source>
        <dbReference type="EMBL" id="KAF2243406.1"/>
    </source>
</evidence>
<feature type="region of interest" description="Disordered" evidence="1">
    <location>
        <begin position="507"/>
        <end position="555"/>
    </location>
</feature>
<evidence type="ECO:0000256" key="1">
    <source>
        <dbReference type="SAM" id="MobiDB-lite"/>
    </source>
</evidence>
<feature type="compositionally biased region" description="Low complexity" evidence="1">
    <location>
        <begin position="520"/>
        <end position="530"/>
    </location>
</feature>
<feature type="compositionally biased region" description="Polar residues" evidence="1">
    <location>
        <begin position="242"/>
        <end position="256"/>
    </location>
</feature>
<accession>A0A6A6HZF5</accession>
<protein>
    <recommendedName>
        <fullName evidence="2">C2H2-type domain-containing protein</fullName>
    </recommendedName>
</protein>
<dbReference type="InterPro" id="IPR013087">
    <property type="entry name" value="Znf_C2H2_type"/>
</dbReference>
<feature type="region of interest" description="Disordered" evidence="1">
    <location>
        <begin position="590"/>
        <end position="610"/>
    </location>
</feature>
<dbReference type="GeneID" id="54585028"/>
<proteinExistence type="predicted"/>
<feature type="region of interest" description="Disordered" evidence="1">
    <location>
        <begin position="15"/>
        <end position="56"/>
    </location>
</feature>
<feature type="region of interest" description="Disordered" evidence="1">
    <location>
        <begin position="167"/>
        <end position="186"/>
    </location>
</feature>
<name>A0A6A6HZF5_9PLEO</name>
<dbReference type="PANTHER" id="PTHR38166">
    <property type="entry name" value="C2H2-TYPE DOMAIN-CONTAINING PROTEIN-RELATED"/>
    <property type="match status" value="1"/>
</dbReference>
<evidence type="ECO:0000259" key="2">
    <source>
        <dbReference type="PROSITE" id="PS00028"/>
    </source>
</evidence>
<organism evidence="3 4">
    <name type="scientific">Trematosphaeria pertusa</name>
    <dbReference type="NCBI Taxonomy" id="390896"/>
    <lineage>
        <taxon>Eukaryota</taxon>
        <taxon>Fungi</taxon>
        <taxon>Dikarya</taxon>
        <taxon>Ascomycota</taxon>
        <taxon>Pezizomycotina</taxon>
        <taxon>Dothideomycetes</taxon>
        <taxon>Pleosporomycetidae</taxon>
        <taxon>Pleosporales</taxon>
        <taxon>Massarineae</taxon>
        <taxon>Trematosphaeriaceae</taxon>
        <taxon>Trematosphaeria</taxon>
    </lineage>
</organism>
<reference evidence="3" key="1">
    <citation type="journal article" date="2020" name="Stud. Mycol.">
        <title>101 Dothideomycetes genomes: a test case for predicting lifestyles and emergence of pathogens.</title>
        <authorList>
            <person name="Haridas S."/>
            <person name="Albert R."/>
            <person name="Binder M."/>
            <person name="Bloem J."/>
            <person name="Labutti K."/>
            <person name="Salamov A."/>
            <person name="Andreopoulos B."/>
            <person name="Baker S."/>
            <person name="Barry K."/>
            <person name="Bills G."/>
            <person name="Bluhm B."/>
            <person name="Cannon C."/>
            <person name="Castanera R."/>
            <person name="Culley D."/>
            <person name="Daum C."/>
            <person name="Ezra D."/>
            <person name="Gonzalez J."/>
            <person name="Henrissat B."/>
            <person name="Kuo A."/>
            <person name="Liang C."/>
            <person name="Lipzen A."/>
            <person name="Lutzoni F."/>
            <person name="Magnuson J."/>
            <person name="Mondo S."/>
            <person name="Nolan M."/>
            <person name="Ohm R."/>
            <person name="Pangilinan J."/>
            <person name="Park H.-J."/>
            <person name="Ramirez L."/>
            <person name="Alfaro M."/>
            <person name="Sun H."/>
            <person name="Tritt A."/>
            <person name="Yoshinaga Y."/>
            <person name="Zwiers L.-H."/>
            <person name="Turgeon B."/>
            <person name="Goodwin S."/>
            <person name="Spatafora J."/>
            <person name="Crous P."/>
            <person name="Grigoriev I."/>
        </authorList>
    </citation>
    <scope>NUCLEOTIDE SEQUENCE</scope>
    <source>
        <strain evidence="3">CBS 122368</strain>
    </source>
</reference>
<evidence type="ECO:0000313" key="4">
    <source>
        <dbReference type="Proteomes" id="UP000800094"/>
    </source>
</evidence>
<gene>
    <name evidence="3" type="ORF">BU26DRAFT_543516</name>
</gene>
<feature type="compositionally biased region" description="Polar residues" evidence="1">
    <location>
        <begin position="31"/>
        <end position="42"/>
    </location>
</feature>
<dbReference type="AlphaFoldDB" id="A0A6A6HZF5"/>